<sequence>MDYSSILKTPEYDFLQKDEHLGNHIILLGLAGSYSYGTNNENSDIDIRGIALNRRSDLIGLTQYDQYVDKHTDTTIYSFNKMISLLLSCNPNTLELLGLNPEHYLYLNDIGKGLIEHTELFLSKRAIQSFGGYADAQLRRLQNALARDSYPQSEKEQHIYNSVKNGMYDFMKHYEEFDNGSMRIYIDKAVNSEMDTEIFIDTHLTHYPLRDYKNIWSEMNNIVKDYDKIGKRNKKKDDNHLNKHAMHLVRLFMMAIDILEKGEINTYRRDEQELLLDIRRGEYQKEDGTFSKEFYEIVSDYEHRLEYAAKNTKLPDSPDMNKVQEYVMSVNETVIRKEHCEYK</sequence>
<accession>A0A7R7EPC6</accession>
<reference evidence="1 2" key="1">
    <citation type="submission" date="2020-11" db="EMBL/GenBank/DDBJ databases">
        <title>Draft genome sequencing of a Lachnospiraceae strain isolated from anoxic soil subjected to BSD treatment.</title>
        <authorList>
            <person name="Uek A."/>
            <person name="Tonouchi A."/>
        </authorList>
    </citation>
    <scope>NUCLEOTIDE SEQUENCE [LARGE SCALE GENOMIC DNA]</scope>
    <source>
        <strain evidence="1 2">TB5</strain>
    </source>
</reference>
<dbReference type="EMBL" id="AP024169">
    <property type="protein sequence ID" value="BCN32595.1"/>
    <property type="molecule type" value="Genomic_DNA"/>
</dbReference>
<gene>
    <name evidence="1" type="ORF">bsdtb5_38900</name>
</gene>
<dbReference type="RefSeq" id="WP_271713634.1">
    <property type="nucleotide sequence ID" value="NZ_AP024169.1"/>
</dbReference>
<dbReference type="KEGG" id="ahb:bsdtb5_38900"/>
<evidence type="ECO:0000313" key="1">
    <source>
        <dbReference type="EMBL" id="BCN32595.1"/>
    </source>
</evidence>
<protein>
    <submittedName>
        <fullName evidence="1">Nucleotidyltransferase</fullName>
    </submittedName>
</protein>
<keyword evidence="2" id="KW-1185">Reference proteome</keyword>
<dbReference type="Pfam" id="PF10127">
    <property type="entry name" value="RlaP"/>
    <property type="match status" value="1"/>
</dbReference>
<proteinExistence type="predicted"/>
<dbReference type="AlphaFoldDB" id="A0A7R7EPC6"/>
<dbReference type="InterPro" id="IPR018775">
    <property type="entry name" value="RlaP"/>
</dbReference>
<dbReference type="GO" id="GO:0016740">
    <property type="term" value="F:transferase activity"/>
    <property type="evidence" value="ECO:0007669"/>
    <property type="project" value="UniProtKB-KW"/>
</dbReference>
<name>A0A7R7EPC6_9FIRM</name>
<dbReference type="PANTHER" id="PTHR34817:SF1">
    <property type="entry name" value="NUCLEOTIDYLTRANSFERASE"/>
    <property type="match status" value="1"/>
</dbReference>
<evidence type="ECO:0000313" key="2">
    <source>
        <dbReference type="Proteomes" id="UP000595897"/>
    </source>
</evidence>
<dbReference type="Proteomes" id="UP000595897">
    <property type="component" value="Chromosome"/>
</dbReference>
<organism evidence="1 2">
    <name type="scientific">Anaeromicropila herbilytica</name>
    <dbReference type="NCBI Taxonomy" id="2785025"/>
    <lineage>
        <taxon>Bacteria</taxon>
        <taxon>Bacillati</taxon>
        <taxon>Bacillota</taxon>
        <taxon>Clostridia</taxon>
        <taxon>Lachnospirales</taxon>
        <taxon>Lachnospiraceae</taxon>
        <taxon>Anaeromicropila</taxon>
    </lineage>
</organism>
<keyword evidence="1" id="KW-0808">Transferase</keyword>
<dbReference type="PANTHER" id="PTHR34817">
    <property type="entry name" value="NUCLEOTIDYLTRANSFERASE"/>
    <property type="match status" value="1"/>
</dbReference>